<dbReference type="RefSeq" id="WP_052471821.1">
    <property type="nucleotide sequence ID" value="NZ_AWXV01000004.1"/>
</dbReference>
<dbReference type="InterPro" id="IPR012763">
    <property type="entry name" value="DNA_pol_III_sug/sutau_N"/>
</dbReference>
<gene>
    <name evidence="11" type="primary">dnaX</name>
    <name evidence="13" type="ORF">P689_122247</name>
</gene>
<evidence type="ECO:0000256" key="7">
    <source>
        <dbReference type="ARBA" id="ARBA00022833"/>
    </source>
</evidence>
<dbReference type="GO" id="GO:0003887">
    <property type="term" value="F:DNA-directed DNA polymerase activity"/>
    <property type="evidence" value="ECO:0007669"/>
    <property type="project" value="UniProtKB-KW"/>
</dbReference>
<dbReference type="PANTHER" id="PTHR11669">
    <property type="entry name" value="REPLICATION FACTOR C / DNA POLYMERASE III GAMMA-TAU SUBUNIT"/>
    <property type="match status" value="1"/>
</dbReference>
<reference evidence="13 14" key="1">
    <citation type="journal article" date="2014" name="G3 (Bethesda)">
        <title>Genome sequence of Candidatus Riesia pediculischaeffi, endosymbiont of chimpanzee lice, and genomic comparison of recently acquired endosymbionts from human and chimpanzee lice.</title>
        <authorList>
            <person name="Boyd B.M."/>
            <person name="Allen J.M."/>
            <person name="de Crecy-Lagard V."/>
            <person name="Reed D.L."/>
        </authorList>
    </citation>
    <scope>NUCLEOTIDE SEQUENCE [LARGE SCALE GENOMIC DNA]</scope>
    <source>
        <strain evidence="13 14">PTSU</strain>
    </source>
</reference>
<dbReference type="Pfam" id="PF12169">
    <property type="entry name" value="DNA_pol3_gamma3"/>
    <property type="match status" value="1"/>
</dbReference>
<keyword evidence="7" id="KW-0862">Zinc</keyword>
<evidence type="ECO:0000256" key="11">
    <source>
        <dbReference type="RuleBase" id="RU364063"/>
    </source>
</evidence>
<dbReference type="GO" id="GO:0003677">
    <property type="term" value="F:DNA binding"/>
    <property type="evidence" value="ECO:0007669"/>
    <property type="project" value="InterPro"/>
</dbReference>
<dbReference type="FunFam" id="3.40.50.300:FF:000014">
    <property type="entry name" value="DNA polymerase III subunit gamma/tau"/>
    <property type="match status" value="1"/>
</dbReference>
<dbReference type="NCBIfam" id="TIGR02397">
    <property type="entry name" value="dnaX_nterm"/>
    <property type="match status" value="1"/>
</dbReference>
<feature type="domain" description="AAA+ ATPase" evidence="12">
    <location>
        <begin position="37"/>
        <end position="181"/>
    </location>
</feature>
<evidence type="ECO:0000313" key="14">
    <source>
        <dbReference type="Proteomes" id="UP000054529"/>
    </source>
</evidence>
<dbReference type="Gene3D" id="1.10.8.60">
    <property type="match status" value="1"/>
</dbReference>
<evidence type="ECO:0000313" key="13">
    <source>
        <dbReference type="EMBL" id="KIE63765.1"/>
    </source>
</evidence>
<dbReference type="CDD" id="cd00009">
    <property type="entry name" value="AAA"/>
    <property type="match status" value="1"/>
</dbReference>
<sequence>MKDLTLARKWRPISFQDISGQEHVIESLSYCLHEEKLHHTYLFSGSHGVGKTTIARIFSKGMSCKSGITDHPCNRCDNCTEIQNGSFIDLIEVDAASKSKIEHIKEILDNSEYLPAKGKFKIFLIDEVHMLSRYSFNALLKKLEEPPEHIKFLLATTNPEKLPSTIISRCLHFQLNILSEEKICDRLERIFLCENVQNDLSSRKLIARLSGGSLRDALNISEQVISVGKGKISKDLIIDIIGIPDEDCSFQIMKSIAQNDFKKMMSIVEEFSKRSGNWDKLLSSLLNFIHEIIIAKFLQNDRAHHKEIHKNIWIMLNLIKSTEDLYFYYHTILSGRKNISFSPTRRIGVEVTLCKAITKFNFSDVSNKSKSST</sequence>
<dbReference type="Pfam" id="PF13177">
    <property type="entry name" value="DNA_pol3_delta2"/>
    <property type="match status" value="1"/>
</dbReference>
<dbReference type="InterPro" id="IPR003593">
    <property type="entry name" value="AAA+_ATPase"/>
</dbReference>
<comment type="subunit">
    <text evidence="11">DNA polymerase III contains a core (composed of alpha, epsilon and theta chains) that associates with a tau subunit. This core dimerizes to form the POLIII' complex. PolIII' associates with the gamma complex (composed of gamma, delta, delta', psi and chi chains) and with the beta chain to form the complete DNA polymerase III complex.</text>
</comment>
<dbReference type="Proteomes" id="UP000054529">
    <property type="component" value="Unassembled WGS sequence"/>
</dbReference>
<dbReference type="HOGENOM" id="CLU_006229_0_1_6"/>
<name>A0A0C1VIY7_9ENTR</name>
<organism evidence="13 14">
    <name type="scientific">Candidatus Riesia pediculischaeffi PTSU</name>
    <dbReference type="NCBI Taxonomy" id="1401651"/>
    <lineage>
        <taxon>Bacteria</taxon>
        <taxon>Pseudomonadati</taxon>
        <taxon>Pseudomonadota</taxon>
        <taxon>Gammaproteobacteria</taxon>
        <taxon>Enterobacterales</taxon>
        <taxon>Enterobacteriaceae</taxon>
        <taxon>Candidatus Riesia</taxon>
    </lineage>
</organism>
<dbReference type="SUPFAM" id="SSF48019">
    <property type="entry name" value="post-AAA+ oligomerization domain-like"/>
    <property type="match status" value="1"/>
</dbReference>
<dbReference type="Gene3D" id="1.20.272.10">
    <property type="match status" value="1"/>
</dbReference>
<dbReference type="GO" id="GO:0006261">
    <property type="term" value="P:DNA-templated DNA replication"/>
    <property type="evidence" value="ECO:0007669"/>
    <property type="project" value="TreeGrafter"/>
</dbReference>
<dbReference type="PANTHER" id="PTHR11669:SF0">
    <property type="entry name" value="PROTEIN STICHEL-LIKE 2"/>
    <property type="match status" value="1"/>
</dbReference>
<dbReference type="GO" id="GO:0046872">
    <property type="term" value="F:metal ion binding"/>
    <property type="evidence" value="ECO:0007669"/>
    <property type="project" value="UniProtKB-KW"/>
</dbReference>
<dbReference type="EC" id="2.7.7.7" evidence="11"/>
<dbReference type="InterPro" id="IPR050238">
    <property type="entry name" value="DNA_Rep/Repair_Clamp_Loader"/>
</dbReference>
<keyword evidence="6 11" id="KW-0547">Nucleotide-binding</keyword>
<comment type="similarity">
    <text evidence="1 11">Belongs to the DnaX/STICHEL family.</text>
</comment>
<evidence type="ECO:0000256" key="9">
    <source>
        <dbReference type="ARBA" id="ARBA00022932"/>
    </source>
</evidence>
<evidence type="ECO:0000256" key="4">
    <source>
        <dbReference type="ARBA" id="ARBA00022705"/>
    </source>
</evidence>
<comment type="caution">
    <text evidence="13">The sequence shown here is derived from an EMBL/GenBank/DDBJ whole genome shotgun (WGS) entry which is preliminary data.</text>
</comment>
<keyword evidence="8 11" id="KW-0067">ATP-binding</keyword>
<protein>
    <recommendedName>
        <fullName evidence="11">DNA polymerase III subunit gamma/tau</fullName>
        <ecNumber evidence="11">2.7.7.7</ecNumber>
    </recommendedName>
</protein>
<dbReference type="OrthoDB" id="9810148at2"/>
<dbReference type="GO" id="GO:0009360">
    <property type="term" value="C:DNA polymerase III complex"/>
    <property type="evidence" value="ECO:0007669"/>
    <property type="project" value="InterPro"/>
</dbReference>
<dbReference type="GO" id="GO:0005524">
    <property type="term" value="F:ATP binding"/>
    <property type="evidence" value="ECO:0007669"/>
    <property type="project" value="UniProtKB-KW"/>
</dbReference>
<dbReference type="InterPro" id="IPR027417">
    <property type="entry name" value="P-loop_NTPase"/>
</dbReference>
<dbReference type="Pfam" id="PF22608">
    <property type="entry name" value="DNAX_ATPase_lid"/>
    <property type="match status" value="1"/>
</dbReference>
<dbReference type="InterPro" id="IPR045085">
    <property type="entry name" value="HLD_clamp_pol_III_gamma_tau"/>
</dbReference>
<evidence type="ECO:0000256" key="5">
    <source>
        <dbReference type="ARBA" id="ARBA00022723"/>
    </source>
</evidence>
<dbReference type="PATRIC" id="fig|1401651.3.peg.514"/>
<dbReference type="InterPro" id="IPR008921">
    <property type="entry name" value="DNA_pol3_clamp-load_cplx_C"/>
</dbReference>
<keyword evidence="3 11" id="KW-0548">Nucleotidyltransferase</keyword>
<dbReference type="InterPro" id="IPR022754">
    <property type="entry name" value="DNA_pol_III_gamma-3"/>
</dbReference>
<proteinExistence type="inferred from homology"/>
<dbReference type="Gene3D" id="3.40.50.300">
    <property type="entry name" value="P-loop containing nucleotide triphosphate hydrolases"/>
    <property type="match status" value="1"/>
</dbReference>
<comment type="function">
    <text evidence="11">DNA polymerase III is a complex, multichain enzyme responsible for most of the replicative synthesis in bacteria. This DNA polymerase also exhibits 3' to 5' exonuclease activity.</text>
</comment>
<dbReference type="AlphaFoldDB" id="A0A0C1VIY7"/>
<accession>A0A0C1VIY7</accession>
<evidence type="ECO:0000256" key="8">
    <source>
        <dbReference type="ARBA" id="ARBA00022840"/>
    </source>
</evidence>
<keyword evidence="9 11" id="KW-0239">DNA-directed DNA polymerase</keyword>
<dbReference type="SUPFAM" id="SSF52540">
    <property type="entry name" value="P-loop containing nucleoside triphosphate hydrolases"/>
    <property type="match status" value="1"/>
</dbReference>
<evidence type="ECO:0000256" key="3">
    <source>
        <dbReference type="ARBA" id="ARBA00022695"/>
    </source>
</evidence>
<evidence type="ECO:0000256" key="1">
    <source>
        <dbReference type="ARBA" id="ARBA00006360"/>
    </source>
</evidence>
<evidence type="ECO:0000256" key="2">
    <source>
        <dbReference type="ARBA" id="ARBA00022679"/>
    </source>
</evidence>
<evidence type="ECO:0000256" key="6">
    <source>
        <dbReference type="ARBA" id="ARBA00022741"/>
    </source>
</evidence>
<keyword evidence="5" id="KW-0479">Metal-binding</keyword>
<keyword evidence="2 11" id="KW-0808">Transferase</keyword>
<evidence type="ECO:0000259" key="12">
    <source>
        <dbReference type="SMART" id="SM00382"/>
    </source>
</evidence>
<keyword evidence="4 11" id="KW-0235">DNA replication</keyword>
<evidence type="ECO:0000256" key="10">
    <source>
        <dbReference type="ARBA" id="ARBA00049244"/>
    </source>
</evidence>
<comment type="catalytic activity">
    <reaction evidence="10 11">
        <text>DNA(n) + a 2'-deoxyribonucleoside 5'-triphosphate = DNA(n+1) + diphosphate</text>
        <dbReference type="Rhea" id="RHEA:22508"/>
        <dbReference type="Rhea" id="RHEA-COMP:17339"/>
        <dbReference type="Rhea" id="RHEA-COMP:17340"/>
        <dbReference type="ChEBI" id="CHEBI:33019"/>
        <dbReference type="ChEBI" id="CHEBI:61560"/>
        <dbReference type="ChEBI" id="CHEBI:173112"/>
        <dbReference type="EC" id="2.7.7.7"/>
    </reaction>
</comment>
<dbReference type="EMBL" id="AWXV01000004">
    <property type="protein sequence ID" value="KIE63765.1"/>
    <property type="molecule type" value="Genomic_DNA"/>
</dbReference>
<dbReference type="SMART" id="SM00382">
    <property type="entry name" value="AAA"/>
    <property type="match status" value="1"/>
</dbReference>